<evidence type="ECO:0000313" key="1">
    <source>
        <dbReference type="EMBL" id="EMS66132.1"/>
    </source>
</evidence>
<protein>
    <submittedName>
        <fullName evidence="1">Uncharacterized protein</fullName>
    </submittedName>
</protein>
<accession>M8A1F8</accession>
<gene>
    <name evidence="1" type="ORF">TRIUR3_01284</name>
</gene>
<sequence>MKGATSGAWAASTADAVAGPTPLSTVSSVMALLRSGSAANALRDADSTTLSSKLLTKSISLGLATNAE</sequence>
<reference evidence="1" key="1">
    <citation type="journal article" date="2013" name="Nature">
        <title>Draft genome of the wheat A-genome progenitor Triticum urartu.</title>
        <authorList>
            <person name="Ling H.Q."/>
            <person name="Zhao S."/>
            <person name="Liu D."/>
            <person name="Wang J."/>
            <person name="Sun H."/>
            <person name="Zhang C."/>
            <person name="Fan H."/>
            <person name="Li D."/>
            <person name="Dong L."/>
            <person name="Tao Y."/>
            <person name="Gao C."/>
            <person name="Wu H."/>
            <person name="Li Y."/>
            <person name="Cui Y."/>
            <person name="Guo X."/>
            <person name="Zheng S."/>
            <person name="Wang B."/>
            <person name="Yu K."/>
            <person name="Liang Q."/>
            <person name="Yang W."/>
            <person name="Lou X."/>
            <person name="Chen J."/>
            <person name="Feng M."/>
            <person name="Jian J."/>
            <person name="Zhang X."/>
            <person name="Luo G."/>
            <person name="Jiang Y."/>
            <person name="Liu J."/>
            <person name="Wang Z."/>
            <person name="Sha Y."/>
            <person name="Zhang B."/>
            <person name="Wu H."/>
            <person name="Tang D."/>
            <person name="Shen Q."/>
            <person name="Xue P."/>
            <person name="Zou S."/>
            <person name="Wang X."/>
            <person name="Liu X."/>
            <person name="Wang F."/>
            <person name="Yang Y."/>
            <person name="An X."/>
            <person name="Dong Z."/>
            <person name="Zhang K."/>
            <person name="Zhang X."/>
            <person name="Luo M.C."/>
            <person name="Dvorak J."/>
            <person name="Tong Y."/>
            <person name="Wang J."/>
            <person name="Yang H."/>
            <person name="Li Z."/>
            <person name="Wang D."/>
            <person name="Zhang A."/>
            <person name="Wang J."/>
        </authorList>
    </citation>
    <scope>NUCLEOTIDE SEQUENCE</scope>
</reference>
<dbReference type="EMBL" id="KD035475">
    <property type="protein sequence ID" value="EMS66132.1"/>
    <property type="molecule type" value="Genomic_DNA"/>
</dbReference>
<proteinExistence type="predicted"/>
<dbReference type="AlphaFoldDB" id="M8A1F8"/>
<name>M8A1F8_TRIUA</name>
<organism evidence="1">
    <name type="scientific">Triticum urartu</name>
    <name type="common">Red wild einkorn</name>
    <name type="synonym">Crithodium urartu</name>
    <dbReference type="NCBI Taxonomy" id="4572"/>
    <lineage>
        <taxon>Eukaryota</taxon>
        <taxon>Viridiplantae</taxon>
        <taxon>Streptophyta</taxon>
        <taxon>Embryophyta</taxon>
        <taxon>Tracheophyta</taxon>
        <taxon>Spermatophyta</taxon>
        <taxon>Magnoliopsida</taxon>
        <taxon>Liliopsida</taxon>
        <taxon>Poales</taxon>
        <taxon>Poaceae</taxon>
        <taxon>BOP clade</taxon>
        <taxon>Pooideae</taxon>
        <taxon>Triticodae</taxon>
        <taxon>Triticeae</taxon>
        <taxon>Triticinae</taxon>
        <taxon>Triticum</taxon>
    </lineage>
</organism>